<dbReference type="OrthoDB" id="594879at2"/>
<dbReference type="Proteomes" id="UP000009309">
    <property type="component" value="Unassembled WGS sequence"/>
</dbReference>
<evidence type="ECO:0000313" key="4">
    <source>
        <dbReference type="EMBL" id="CCH55444.1"/>
    </source>
</evidence>
<dbReference type="STRING" id="1185876.BN8_04703"/>
<dbReference type="RefSeq" id="WP_009284012.1">
    <property type="nucleotide sequence ID" value="NZ_CAIT01000009.1"/>
</dbReference>
<comment type="caution">
    <text evidence="4">The sequence shown here is derived from an EMBL/GenBank/DDBJ whole genome shotgun (WGS) entry which is preliminary data.</text>
</comment>
<organism evidence="4 5">
    <name type="scientific">Fibrisoma limi BUZ 3</name>
    <dbReference type="NCBI Taxonomy" id="1185876"/>
    <lineage>
        <taxon>Bacteria</taxon>
        <taxon>Pseudomonadati</taxon>
        <taxon>Bacteroidota</taxon>
        <taxon>Cytophagia</taxon>
        <taxon>Cytophagales</taxon>
        <taxon>Spirosomataceae</taxon>
        <taxon>Fibrisoma</taxon>
    </lineage>
</organism>
<dbReference type="EMBL" id="CAIT01000009">
    <property type="protein sequence ID" value="CCH55444.1"/>
    <property type="molecule type" value="Genomic_DNA"/>
</dbReference>
<dbReference type="Gene3D" id="3.30.565.40">
    <property type="entry name" value="Fervidobacterium nodosum Rt17-B1 like"/>
    <property type="match status" value="1"/>
</dbReference>
<feature type="domain" description="DUF3298" evidence="2">
    <location>
        <begin position="179"/>
        <end position="255"/>
    </location>
</feature>
<keyword evidence="1" id="KW-0732">Signal</keyword>
<feature type="domain" description="Deacetylase PdaC" evidence="3">
    <location>
        <begin position="97"/>
        <end position="159"/>
    </location>
</feature>
<protein>
    <recommendedName>
        <fullName evidence="6">DUF3298 domain-containing protein</fullName>
    </recommendedName>
</protein>
<dbReference type="AlphaFoldDB" id="I2GNG6"/>
<evidence type="ECO:0000313" key="5">
    <source>
        <dbReference type="Proteomes" id="UP000009309"/>
    </source>
</evidence>
<sequence>MRYFLWAFLLGSSIYWIACHAITNSNPPVLEPQRYDFAGESKCDTANRRGITVAVTYFQLRDDSDGASAINATLRGLAAKSITSWLDSATIAQHPDAQTDLNKAATLLAASYDSMANDIGALGGCWELQTTGDTLHATPKILSVKVSTYAYTGGAHPNSSTSLYTFDRATGKPLALADLVTDTTALISIVEKAFRKHQELLPQYNLEERGYFLRDGKFFLPANVGVVRDGLLFYYNPYEIAAYAVGPIEVTVPYSQLQAILNDDWQAD</sequence>
<dbReference type="Pfam" id="PF13739">
    <property type="entry name" value="PdaC"/>
    <property type="match status" value="1"/>
</dbReference>
<dbReference type="Pfam" id="PF11738">
    <property type="entry name" value="DUF3298"/>
    <property type="match status" value="1"/>
</dbReference>
<accession>I2GNG6</accession>
<keyword evidence="5" id="KW-1185">Reference proteome</keyword>
<dbReference type="Gene3D" id="3.90.640.20">
    <property type="entry name" value="Heat-shock cognate protein, ATPase"/>
    <property type="match status" value="1"/>
</dbReference>
<evidence type="ECO:0000256" key="1">
    <source>
        <dbReference type="SAM" id="SignalP"/>
    </source>
</evidence>
<feature type="signal peptide" evidence="1">
    <location>
        <begin position="1"/>
        <end position="18"/>
    </location>
</feature>
<dbReference type="eggNOG" id="ENOG502Z967">
    <property type="taxonomic scope" value="Bacteria"/>
</dbReference>
<dbReference type="InterPro" id="IPR021729">
    <property type="entry name" value="DUF3298"/>
</dbReference>
<evidence type="ECO:0008006" key="6">
    <source>
        <dbReference type="Google" id="ProtNLM"/>
    </source>
</evidence>
<evidence type="ECO:0000259" key="2">
    <source>
        <dbReference type="Pfam" id="PF11738"/>
    </source>
</evidence>
<feature type="chain" id="PRO_5003658619" description="DUF3298 domain-containing protein" evidence="1">
    <location>
        <begin position="19"/>
        <end position="268"/>
    </location>
</feature>
<name>I2GNG6_9BACT</name>
<evidence type="ECO:0000259" key="3">
    <source>
        <dbReference type="Pfam" id="PF13739"/>
    </source>
</evidence>
<gene>
    <name evidence="4" type="ORF">BN8_04703</name>
</gene>
<dbReference type="InterPro" id="IPR037126">
    <property type="entry name" value="PdaC/RsiV-like_sf"/>
</dbReference>
<reference evidence="4 5" key="1">
    <citation type="journal article" date="2012" name="J. Bacteriol.">
        <title>Genome Sequence of the Filamentous Bacterium Fibrisoma limi BUZ 3T.</title>
        <authorList>
            <person name="Filippini M."/>
            <person name="Qi W."/>
            <person name="Jaenicke S."/>
            <person name="Goesmann A."/>
            <person name="Smits T.H."/>
            <person name="Bagheri H.C."/>
        </authorList>
    </citation>
    <scope>NUCLEOTIDE SEQUENCE [LARGE SCALE GENOMIC DNA]</scope>
    <source>
        <strain evidence="5">BUZ 3T</strain>
    </source>
</reference>
<proteinExistence type="predicted"/>
<dbReference type="InterPro" id="IPR025303">
    <property type="entry name" value="PdaC"/>
</dbReference>